<accession>A0A5J4WYV2</accession>
<dbReference type="EMBL" id="SNRW01000764">
    <property type="protein sequence ID" value="KAA6399389.1"/>
    <property type="molecule type" value="Genomic_DNA"/>
</dbReference>
<feature type="transmembrane region" description="Helical" evidence="1">
    <location>
        <begin position="21"/>
        <end position="39"/>
    </location>
</feature>
<comment type="caution">
    <text evidence="2">The sequence shown here is derived from an EMBL/GenBank/DDBJ whole genome shotgun (WGS) entry which is preliminary data.</text>
</comment>
<proteinExistence type="predicted"/>
<keyword evidence="1" id="KW-0472">Membrane</keyword>
<reference evidence="2 3" key="1">
    <citation type="submission" date="2019-03" db="EMBL/GenBank/DDBJ databases">
        <title>Single cell metagenomics reveals metabolic interactions within the superorganism composed of flagellate Streblomastix strix and complex community of Bacteroidetes bacteria on its surface.</title>
        <authorList>
            <person name="Treitli S.C."/>
            <person name="Kolisko M."/>
            <person name="Husnik F."/>
            <person name="Keeling P."/>
            <person name="Hampl V."/>
        </authorList>
    </citation>
    <scope>NUCLEOTIDE SEQUENCE [LARGE SCALE GENOMIC DNA]</scope>
    <source>
        <strain evidence="2">ST1C</strain>
    </source>
</reference>
<evidence type="ECO:0000313" key="3">
    <source>
        <dbReference type="Proteomes" id="UP000324800"/>
    </source>
</evidence>
<gene>
    <name evidence="2" type="ORF">EZS28_005086</name>
</gene>
<name>A0A5J4WYV2_9EUKA</name>
<dbReference type="AlphaFoldDB" id="A0A5J4WYV2"/>
<sequence>MKKKMNMKMKKINILKNKMKIRLYHYLINLLQILHYFQYSSVLYGNATLASIYFGEGLLQGEIDYGLTDKGVTILY</sequence>
<keyword evidence="1" id="KW-0812">Transmembrane</keyword>
<evidence type="ECO:0000256" key="1">
    <source>
        <dbReference type="SAM" id="Phobius"/>
    </source>
</evidence>
<organism evidence="2 3">
    <name type="scientific">Streblomastix strix</name>
    <dbReference type="NCBI Taxonomy" id="222440"/>
    <lineage>
        <taxon>Eukaryota</taxon>
        <taxon>Metamonada</taxon>
        <taxon>Preaxostyla</taxon>
        <taxon>Oxymonadida</taxon>
        <taxon>Streblomastigidae</taxon>
        <taxon>Streblomastix</taxon>
    </lineage>
</organism>
<protein>
    <submittedName>
        <fullName evidence="2">Uncharacterized protein</fullName>
    </submittedName>
</protein>
<keyword evidence="1" id="KW-1133">Transmembrane helix</keyword>
<dbReference type="Proteomes" id="UP000324800">
    <property type="component" value="Unassembled WGS sequence"/>
</dbReference>
<evidence type="ECO:0000313" key="2">
    <source>
        <dbReference type="EMBL" id="KAA6399389.1"/>
    </source>
</evidence>